<gene>
    <name evidence="2" type="ORF">EPHNCH_1415</name>
</gene>
<accession>A0A0F3N5B0</accession>
<evidence type="ECO:0000313" key="3">
    <source>
        <dbReference type="Proteomes" id="UP000033754"/>
    </source>
</evidence>
<keyword evidence="1" id="KW-0472">Membrane</keyword>
<sequence length="813" mass="89635">MRVFKKLQDWAGEIAAGLGSVVAYVQNSVADKQRSDTGDSSTEYDSEGSIEYVAEESEQDQGRMLYRKTKDFFEERKGFFDKNDFSYGRENSGSIVDKIYGRSMGIDQPKNPEIFQCLVGNQTRFWSSEDKAFCVHYRESARGYDMYLHVFYGDSAILSKVNSAPFSAEHVEHYAPVYAVFGCNAEYRITFVHVEDQGISPWEASSRRVNTLVLSQYVIGIDGNNSLLVEGRSYRFGAGAGEEYRAPLAVLHDVRGDVLVTGKSKGDSRLSATDQGYFLWRFSAATLQPVVRRNKMSSEIRSYLFRRFGGSSLERPEHLVLWDQQGSDRLALTYIGSYIAVEDREYYHPYKAFDAVFFRNKATARLMSLRQCLIGTHLCNIEARGGVVLTAKKMKLIYGRAIGDLRYIFYVTRSLDTLRMEELSVAMLGGGTYTVLQGIIPMGFSASSINLKSVDGIHVEVMLLDTASLRANVYRIDLRQLNSKKECRIDAFSINYSSLGTQEILAVIKREVHEALSSVKESSVVIIEDVLAVEGPNLVYNTPRMYYFKSSIVKHSHAGVRDFTIGDPTNWITMGNRQGIEEKTTQVRDLVPIGTTGGTGNRTTVLRAIEESPTVEVLSSTDSVNTLLGKNGSMEVAALSMQGNNHASSITDGVEEIDANSVVHHTTVHYGVENSSTNGLLNSSANSVDNSSSIKRYNEQDAYFGVTEGIIVLGALGIIIALIVAVYAIVTYVRSRSTGYNRADVARNTPESGLAASSEYVALGDYGEQSGSVGHSTVDAAVPPETHGCTTVGCVLCKEVEATSMFCQTTSKL</sequence>
<dbReference type="Proteomes" id="UP000033754">
    <property type="component" value="Unassembled WGS sequence"/>
</dbReference>
<dbReference type="AlphaFoldDB" id="A0A0F3N5B0"/>
<organism evidence="2 3">
    <name type="scientific">Anaplasma phagocytophilum str. NCH-1</name>
    <dbReference type="NCBI Taxonomy" id="1359161"/>
    <lineage>
        <taxon>Bacteria</taxon>
        <taxon>Pseudomonadati</taxon>
        <taxon>Pseudomonadota</taxon>
        <taxon>Alphaproteobacteria</taxon>
        <taxon>Rickettsiales</taxon>
        <taxon>Anaplasmataceae</taxon>
        <taxon>Anaplasma</taxon>
        <taxon>phagocytophilum group</taxon>
    </lineage>
</organism>
<feature type="transmembrane region" description="Helical" evidence="1">
    <location>
        <begin position="710"/>
        <end position="733"/>
    </location>
</feature>
<keyword evidence="1" id="KW-0812">Transmembrane</keyword>
<name>A0A0F3N5B0_ANAPH</name>
<comment type="caution">
    <text evidence="2">The sequence shown here is derived from an EMBL/GenBank/DDBJ whole genome shotgun (WGS) entry which is preliminary data.</text>
</comment>
<dbReference type="PATRIC" id="fig|1359161.3.peg.1608"/>
<reference evidence="2 3" key="1">
    <citation type="submission" date="2015-01" db="EMBL/GenBank/DDBJ databases">
        <title>Genome Sequencing of Rickettsiales.</title>
        <authorList>
            <person name="Daugherty S.C."/>
            <person name="Su Q."/>
            <person name="Abolude K."/>
            <person name="Beier-Sexton M."/>
            <person name="Carlyon J.A."/>
            <person name="Carter R."/>
            <person name="Day N.P."/>
            <person name="Dumler S.J."/>
            <person name="Dyachenko V."/>
            <person name="Godinez A."/>
            <person name="Kurtti T.J."/>
            <person name="Lichay M."/>
            <person name="Mullins K.E."/>
            <person name="Ott S."/>
            <person name="Pappas-Brown V."/>
            <person name="Paris D.H."/>
            <person name="Patel P."/>
            <person name="Richards A.L."/>
            <person name="Sadzewicz L."/>
            <person name="Sears K."/>
            <person name="Seidman D."/>
            <person name="Sengamalay N."/>
            <person name="Stenos J."/>
            <person name="Tallon L.J."/>
            <person name="Vincent G."/>
            <person name="Fraser C.M."/>
            <person name="Munderloh U."/>
            <person name="Dunning-Hotopp J.C."/>
        </authorList>
    </citation>
    <scope>NUCLEOTIDE SEQUENCE [LARGE SCALE GENOMIC DNA]</scope>
    <source>
        <strain evidence="2 3">NCH-1</strain>
    </source>
</reference>
<dbReference type="RefSeq" id="WP_020849067.1">
    <property type="nucleotide sequence ID" value="NZ_LANT01000009.1"/>
</dbReference>
<evidence type="ECO:0000256" key="1">
    <source>
        <dbReference type="SAM" id="Phobius"/>
    </source>
</evidence>
<keyword evidence="1" id="KW-1133">Transmembrane helix</keyword>
<dbReference type="EMBL" id="LANT01000009">
    <property type="protein sequence ID" value="KJV62872.1"/>
    <property type="molecule type" value="Genomic_DNA"/>
</dbReference>
<evidence type="ECO:0000313" key="2">
    <source>
        <dbReference type="EMBL" id="KJV62872.1"/>
    </source>
</evidence>
<proteinExistence type="predicted"/>
<protein>
    <submittedName>
        <fullName evidence="2">Uncharacterized protein</fullName>
    </submittedName>
</protein>